<keyword evidence="4 7" id="KW-0812">Transmembrane</keyword>
<feature type="transmembrane region" description="Helical" evidence="7">
    <location>
        <begin position="244"/>
        <end position="262"/>
    </location>
</feature>
<evidence type="ECO:0000256" key="1">
    <source>
        <dbReference type="ARBA" id="ARBA00004651"/>
    </source>
</evidence>
<organism evidence="9 10">
    <name type="scientific">Streptomyces chrestomyceticus JCM 4735</name>
    <dbReference type="NCBI Taxonomy" id="1306181"/>
    <lineage>
        <taxon>Bacteria</taxon>
        <taxon>Bacillati</taxon>
        <taxon>Actinomycetota</taxon>
        <taxon>Actinomycetes</taxon>
        <taxon>Kitasatosporales</taxon>
        <taxon>Streptomycetaceae</taxon>
        <taxon>Streptomyces</taxon>
    </lineage>
</organism>
<dbReference type="CDD" id="cd06261">
    <property type="entry name" value="TM_PBP2"/>
    <property type="match status" value="1"/>
</dbReference>
<evidence type="ECO:0000313" key="9">
    <source>
        <dbReference type="EMBL" id="GCD33371.1"/>
    </source>
</evidence>
<evidence type="ECO:0000256" key="6">
    <source>
        <dbReference type="ARBA" id="ARBA00023136"/>
    </source>
</evidence>
<evidence type="ECO:0000256" key="7">
    <source>
        <dbReference type="RuleBase" id="RU363032"/>
    </source>
</evidence>
<evidence type="ECO:0000256" key="3">
    <source>
        <dbReference type="ARBA" id="ARBA00022475"/>
    </source>
</evidence>
<dbReference type="InterPro" id="IPR050366">
    <property type="entry name" value="BP-dependent_transpt_permease"/>
</dbReference>
<evidence type="ECO:0000313" key="10">
    <source>
        <dbReference type="Proteomes" id="UP000287830"/>
    </source>
</evidence>
<dbReference type="PANTHER" id="PTHR43386:SF1">
    <property type="entry name" value="D,D-DIPEPTIDE TRANSPORT SYSTEM PERMEASE PROTEIN DDPC-RELATED"/>
    <property type="match status" value="1"/>
</dbReference>
<dbReference type="InterPro" id="IPR000515">
    <property type="entry name" value="MetI-like"/>
</dbReference>
<evidence type="ECO:0000256" key="5">
    <source>
        <dbReference type="ARBA" id="ARBA00022989"/>
    </source>
</evidence>
<dbReference type="InterPro" id="IPR025966">
    <property type="entry name" value="OppC_N"/>
</dbReference>
<dbReference type="PROSITE" id="PS50928">
    <property type="entry name" value="ABC_TM1"/>
    <property type="match status" value="1"/>
</dbReference>
<dbReference type="AlphaFoldDB" id="A0A7U9KQD8"/>
<proteinExistence type="inferred from homology"/>
<dbReference type="PANTHER" id="PTHR43386">
    <property type="entry name" value="OLIGOPEPTIDE TRANSPORT SYSTEM PERMEASE PROTEIN APPC"/>
    <property type="match status" value="1"/>
</dbReference>
<dbReference type="Gene3D" id="1.10.3720.10">
    <property type="entry name" value="MetI-like"/>
    <property type="match status" value="1"/>
</dbReference>
<comment type="similarity">
    <text evidence="7">Belongs to the binding-protein-dependent transport system permease family.</text>
</comment>
<evidence type="ECO:0000259" key="8">
    <source>
        <dbReference type="PROSITE" id="PS50928"/>
    </source>
</evidence>
<dbReference type="OrthoDB" id="9812701at2"/>
<name>A0A7U9KQD8_9ACTN</name>
<sequence>MTAPSMDAPAGGPGSGAADPAAAVDAAAYEAAPSAGPVRRVLAVFARSRLALTGAVLLLGLLLLCYLGPLLHPTDQTHTDLSQASLPPGNPGHLLGTTDLGYDMLGRLMYGGQTSLEVGLAAGLLATLFGTVYGAVAGYFGGWVDAAMMRVTDAALAIPALFLLVVVAAIVTPSKPVLILIIASVAWLSPARLIRGEALALRSRDYVHAMRLMGGGGGRAVFRHILPGAVGTVVVNATFQIADAILYVAYLSFLGLSVPPPAADWGSMLSAGITYTQVGHWWLIFPPGLAVVLVVAAFTFVGDGLRDAFDVRLQKS</sequence>
<dbReference type="Pfam" id="PF12911">
    <property type="entry name" value="OppC_N"/>
    <property type="match status" value="1"/>
</dbReference>
<keyword evidence="5 7" id="KW-1133">Transmembrane helix</keyword>
<dbReference type="GO" id="GO:0005886">
    <property type="term" value="C:plasma membrane"/>
    <property type="evidence" value="ECO:0007669"/>
    <property type="project" value="UniProtKB-SubCell"/>
</dbReference>
<keyword evidence="2 7" id="KW-0813">Transport</keyword>
<feature type="transmembrane region" description="Helical" evidence="7">
    <location>
        <begin position="118"/>
        <end position="142"/>
    </location>
</feature>
<dbReference type="InterPro" id="IPR035906">
    <property type="entry name" value="MetI-like_sf"/>
</dbReference>
<keyword evidence="3" id="KW-1003">Cell membrane</keyword>
<comment type="subcellular location">
    <subcellularLocation>
        <location evidence="1 7">Cell membrane</location>
        <topology evidence="1 7">Multi-pass membrane protein</topology>
    </subcellularLocation>
</comment>
<reference evidence="9 10" key="1">
    <citation type="submission" date="2018-11" db="EMBL/GenBank/DDBJ databases">
        <title>Whole genome sequence of Streptomyces chrestomyceticus NBRC 13444(T).</title>
        <authorList>
            <person name="Komaki H."/>
            <person name="Tamura T."/>
        </authorList>
    </citation>
    <scope>NUCLEOTIDE SEQUENCE [LARGE SCALE GENOMIC DNA]</scope>
    <source>
        <strain evidence="9 10">NBRC 13444</strain>
    </source>
</reference>
<keyword evidence="6 7" id="KW-0472">Membrane</keyword>
<dbReference type="EMBL" id="BHZC01000001">
    <property type="protein sequence ID" value="GCD33371.1"/>
    <property type="molecule type" value="Genomic_DNA"/>
</dbReference>
<dbReference type="Pfam" id="PF00528">
    <property type="entry name" value="BPD_transp_1"/>
    <property type="match status" value="1"/>
</dbReference>
<feature type="transmembrane region" description="Helical" evidence="7">
    <location>
        <begin position="50"/>
        <end position="71"/>
    </location>
</feature>
<feature type="transmembrane region" description="Helical" evidence="7">
    <location>
        <begin position="282"/>
        <end position="305"/>
    </location>
</feature>
<comment type="caution">
    <text evidence="9">The sequence shown here is derived from an EMBL/GenBank/DDBJ whole genome shotgun (WGS) entry which is preliminary data.</text>
</comment>
<dbReference type="Proteomes" id="UP000287830">
    <property type="component" value="Unassembled WGS sequence"/>
</dbReference>
<feature type="domain" description="ABC transmembrane type-1" evidence="8">
    <location>
        <begin position="112"/>
        <end position="302"/>
    </location>
</feature>
<evidence type="ECO:0000256" key="4">
    <source>
        <dbReference type="ARBA" id="ARBA00022692"/>
    </source>
</evidence>
<accession>A0A7U9KQD8</accession>
<evidence type="ECO:0000256" key="2">
    <source>
        <dbReference type="ARBA" id="ARBA00022448"/>
    </source>
</evidence>
<dbReference type="SUPFAM" id="SSF161098">
    <property type="entry name" value="MetI-like"/>
    <property type="match status" value="1"/>
</dbReference>
<dbReference type="GO" id="GO:0055085">
    <property type="term" value="P:transmembrane transport"/>
    <property type="evidence" value="ECO:0007669"/>
    <property type="project" value="InterPro"/>
</dbReference>
<protein>
    <submittedName>
        <fullName evidence="9">Peptide ABC transporter permease</fullName>
    </submittedName>
</protein>
<gene>
    <name evidence="9" type="ORF">OEIGOIKO_01090</name>
</gene>